<dbReference type="OrthoDB" id="3259136at2759"/>
<comment type="caution">
    <text evidence="2">The sequence shown here is derived from an EMBL/GenBank/DDBJ whole genome shotgun (WGS) entry which is preliminary data.</text>
</comment>
<feature type="compositionally biased region" description="Pro residues" evidence="1">
    <location>
        <begin position="221"/>
        <end position="235"/>
    </location>
</feature>
<proteinExistence type="predicted"/>
<dbReference type="AlphaFoldDB" id="A0A5M3MME7"/>
<dbReference type="Proteomes" id="UP000053558">
    <property type="component" value="Unassembled WGS sequence"/>
</dbReference>
<evidence type="ECO:0000256" key="1">
    <source>
        <dbReference type="SAM" id="MobiDB-lite"/>
    </source>
</evidence>
<organism evidence="2 3">
    <name type="scientific">Coniophora puteana (strain RWD-64-598)</name>
    <name type="common">Brown rot fungus</name>
    <dbReference type="NCBI Taxonomy" id="741705"/>
    <lineage>
        <taxon>Eukaryota</taxon>
        <taxon>Fungi</taxon>
        <taxon>Dikarya</taxon>
        <taxon>Basidiomycota</taxon>
        <taxon>Agaricomycotina</taxon>
        <taxon>Agaricomycetes</taxon>
        <taxon>Agaricomycetidae</taxon>
        <taxon>Boletales</taxon>
        <taxon>Coniophorineae</taxon>
        <taxon>Coniophoraceae</taxon>
        <taxon>Coniophora</taxon>
    </lineage>
</organism>
<dbReference type="KEGG" id="cput:CONPUDRAFT_137615"/>
<sequence length="419" mass="46482">MPRCAIPSPVTTDFPTISSIETLPDDVLLEVIEQVVWTSDEQKLTDVDWLKLDRSVPLSRGRDIHSLSLSSRRLNALANTVLYRSVVLHDTRAVLLFARTIQAAHNSLNTSVTLEFLELAVKRLAMPILSTHSLLTITVLEHSSHKDANHFVSMHDIRDIVSTCRGARTVALPARWSEFAREVPSSSLAIRPSELVISTFANLGQIAARGVILPQWQPSQPSTPLPSRPVSPSRPAPTLSSSSSPVFASITHLRVAEPISQFDTYAYVSESYAAWHNPAPLVRLFPQLTHVALPRRSNANEYNDALFLAGVSEILQSSHVRMLVVVIFSASEAAPMGAEHPVATDAWKHLDGNVQVDRDVVESSIWQAAQELCKTDRRVFVVQGKYGAWAREWRGRAVVADPRGPGDWWDRVRRGDTRL</sequence>
<evidence type="ECO:0000313" key="3">
    <source>
        <dbReference type="Proteomes" id="UP000053558"/>
    </source>
</evidence>
<evidence type="ECO:0008006" key="4">
    <source>
        <dbReference type="Google" id="ProtNLM"/>
    </source>
</evidence>
<dbReference type="EMBL" id="JH711579">
    <property type="protein sequence ID" value="EIW80382.1"/>
    <property type="molecule type" value="Genomic_DNA"/>
</dbReference>
<name>A0A5M3MME7_CONPW</name>
<gene>
    <name evidence="2" type="ORF">CONPUDRAFT_137615</name>
</gene>
<keyword evidence="3" id="KW-1185">Reference proteome</keyword>
<accession>A0A5M3MME7</accession>
<dbReference type="RefSeq" id="XP_007769339.1">
    <property type="nucleotide sequence ID" value="XM_007771149.1"/>
</dbReference>
<reference evidence="3" key="1">
    <citation type="journal article" date="2012" name="Science">
        <title>The Paleozoic origin of enzymatic lignin decomposition reconstructed from 31 fungal genomes.</title>
        <authorList>
            <person name="Floudas D."/>
            <person name="Binder M."/>
            <person name="Riley R."/>
            <person name="Barry K."/>
            <person name="Blanchette R.A."/>
            <person name="Henrissat B."/>
            <person name="Martinez A.T."/>
            <person name="Otillar R."/>
            <person name="Spatafora J.W."/>
            <person name="Yadav J.S."/>
            <person name="Aerts A."/>
            <person name="Benoit I."/>
            <person name="Boyd A."/>
            <person name="Carlson A."/>
            <person name="Copeland A."/>
            <person name="Coutinho P.M."/>
            <person name="de Vries R.P."/>
            <person name="Ferreira P."/>
            <person name="Findley K."/>
            <person name="Foster B."/>
            <person name="Gaskell J."/>
            <person name="Glotzer D."/>
            <person name="Gorecki P."/>
            <person name="Heitman J."/>
            <person name="Hesse C."/>
            <person name="Hori C."/>
            <person name="Igarashi K."/>
            <person name="Jurgens J.A."/>
            <person name="Kallen N."/>
            <person name="Kersten P."/>
            <person name="Kohler A."/>
            <person name="Kuees U."/>
            <person name="Kumar T.K.A."/>
            <person name="Kuo A."/>
            <person name="LaButti K."/>
            <person name="Larrondo L.F."/>
            <person name="Lindquist E."/>
            <person name="Ling A."/>
            <person name="Lombard V."/>
            <person name="Lucas S."/>
            <person name="Lundell T."/>
            <person name="Martin R."/>
            <person name="McLaughlin D.J."/>
            <person name="Morgenstern I."/>
            <person name="Morin E."/>
            <person name="Murat C."/>
            <person name="Nagy L.G."/>
            <person name="Nolan M."/>
            <person name="Ohm R.A."/>
            <person name="Patyshakuliyeva A."/>
            <person name="Rokas A."/>
            <person name="Ruiz-Duenas F.J."/>
            <person name="Sabat G."/>
            <person name="Salamov A."/>
            <person name="Samejima M."/>
            <person name="Schmutz J."/>
            <person name="Slot J.C."/>
            <person name="St John F."/>
            <person name="Stenlid J."/>
            <person name="Sun H."/>
            <person name="Sun S."/>
            <person name="Syed K."/>
            <person name="Tsang A."/>
            <person name="Wiebenga A."/>
            <person name="Young D."/>
            <person name="Pisabarro A."/>
            <person name="Eastwood D.C."/>
            <person name="Martin F."/>
            <person name="Cullen D."/>
            <person name="Grigoriev I.V."/>
            <person name="Hibbett D.S."/>
        </authorList>
    </citation>
    <scope>NUCLEOTIDE SEQUENCE [LARGE SCALE GENOMIC DNA]</scope>
    <source>
        <strain evidence="3">RWD-64-598 SS2</strain>
    </source>
</reference>
<evidence type="ECO:0000313" key="2">
    <source>
        <dbReference type="EMBL" id="EIW80382.1"/>
    </source>
</evidence>
<protein>
    <recommendedName>
        <fullName evidence="4">F-box domain-containing protein</fullName>
    </recommendedName>
</protein>
<feature type="region of interest" description="Disordered" evidence="1">
    <location>
        <begin position="218"/>
        <end position="244"/>
    </location>
</feature>
<dbReference type="GeneID" id="19201052"/>